<sequence length="47" mass="5485">MLILRHKFIFGGGTLRLLPRYQCVSFVKPVVVVYYAMYGCHRDIILP</sequence>
<organism evidence="1">
    <name type="scientific">Lepeophtheirus salmonis</name>
    <name type="common">Salmon louse</name>
    <name type="synonym">Caligus salmonis</name>
    <dbReference type="NCBI Taxonomy" id="72036"/>
    <lineage>
        <taxon>Eukaryota</taxon>
        <taxon>Metazoa</taxon>
        <taxon>Ecdysozoa</taxon>
        <taxon>Arthropoda</taxon>
        <taxon>Crustacea</taxon>
        <taxon>Multicrustacea</taxon>
        <taxon>Hexanauplia</taxon>
        <taxon>Copepoda</taxon>
        <taxon>Siphonostomatoida</taxon>
        <taxon>Caligidae</taxon>
        <taxon>Lepeophtheirus</taxon>
    </lineage>
</organism>
<accession>A0A0K2UH40</accession>
<proteinExistence type="predicted"/>
<protein>
    <submittedName>
        <fullName evidence="1">Uncharacterized protein</fullName>
    </submittedName>
</protein>
<name>A0A0K2UH40_LEPSM</name>
<evidence type="ECO:0000313" key="1">
    <source>
        <dbReference type="EMBL" id="CDW37523.1"/>
    </source>
</evidence>
<reference evidence="1" key="1">
    <citation type="submission" date="2014-05" db="EMBL/GenBank/DDBJ databases">
        <authorList>
            <person name="Chronopoulou M."/>
        </authorList>
    </citation>
    <scope>NUCLEOTIDE SEQUENCE</scope>
    <source>
        <tissue evidence="1">Whole organism</tissue>
    </source>
</reference>
<dbReference type="AlphaFoldDB" id="A0A0K2UH40"/>
<dbReference type="EMBL" id="HACA01020162">
    <property type="protein sequence ID" value="CDW37523.1"/>
    <property type="molecule type" value="Transcribed_RNA"/>
</dbReference>